<evidence type="ECO:0000313" key="2">
    <source>
        <dbReference type="EMBL" id="KAJ9637603.1"/>
    </source>
</evidence>
<dbReference type="Pfam" id="PF08631">
    <property type="entry name" value="SPO22"/>
    <property type="match status" value="1"/>
</dbReference>
<dbReference type="GO" id="GO:0051321">
    <property type="term" value="P:meiotic cell cycle"/>
    <property type="evidence" value="ECO:0007669"/>
    <property type="project" value="UniProtKB-KW"/>
</dbReference>
<evidence type="ECO:0000313" key="3">
    <source>
        <dbReference type="Proteomes" id="UP001172681"/>
    </source>
</evidence>
<evidence type="ECO:0000256" key="1">
    <source>
        <dbReference type="ARBA" id="ARBA00023254"/>
    </source>
</evidence>
<dbReference type="InterPro" id="IPR039057">
    <property type="entry name" value="Spo22/ZIP4"/>
</dbReference>
<dbReference type="GO" id="GO:0090173">
    <property type="term" value="P:regulation of synaptonemal complex assembly"/>
    <property type="evidence" value="ECO:0007669"/>
    <property type="project" value="InterPro"/>
</dbReference>
<reference evidence="2" key="1">
    <citation type="submission" date="2022-10" db="EMBL/GenBank/DDBJ databases">
        <title>Culturing micro-colonial fungi from biological soil crusts in the Mojave desert and describing Neophaeococcomyces mojavensis, and introducing the new genera and species Taxawa tesnikishii.</title>
        <authorList>
            <person name="Kurbessoian T."/>
            <person name="Stajich J.E."/>
        </authorList>
    </citation>
    <scope>NUCLEOTIDE SEQUENCE</scope>
    <source>
        <strain evidence="2">TK_35</strain>
    </source>
</reference>
<accession>A0AA38Y776</accession>
<dbReference type="PANTHER" id="PTHR40375:SF2">
    <property type="entry name" value="SPORULATION-SPECIFIC PROTEIN 22"/>
    <property type="match status" value="1"/>
</dbReference>
<organism evidence="2 3">
    <name type="scientific">Knufia peltigerae</name>
    <dbReference type="NCBI Taxonomy" id="1002370"/>
    <lineage>
        <taxon>Eukaryota</taxon>
        <taxon>Fungi</taxon>
        <taxon>Dikarya</taxon>
        <taxon>Ascomycota</taxon>
        <taxon>Pezizomycotina</taxon>
        <taxon>Eurotiomycetes</taxon>
        <taxon>Chaetothyriomycetidae</taxon>
        <taxon>Chaetothyriales</taxon>
        <taxon>Trichomeriaceae</taxon>
        <taxon>Knufia</taxon>
    </lineage>
</organism>
<name>A0AA38Y776_9EURO</name>
<protein>
    <submittedName>
        <fullName evidence="2">Uncharacterized protein</fullName>
    </submittedName>
</protein>
<keyword evidence="3" id="KW-1185">Reference proteome</keyword>
<dbReference type="InterPro" id="IPR013940">
    <property type="entry name" value="Spo22/ZIP4/TEX11"/>
</dbReference>
<dbReference type="Proteomes" id="UP001172681">
    <property type="component" value="Unassembled WGS sequence"/>
</dbReference>
<proteinExistence type="predicted"/>
<sequence>MHAGLFELGARLVEHLAAKEEGLGEINQEDSRGEVMLSNALRAEYLLVRIALAWKQDRIELADHFYVQLEAVEPRIDLGVVRGLIDLCYEIGSDRLNHKQGHVAAQWLQRGCELSDQYDAEIGDADVHEMRLTLLHTLVRALRSSRHTEGRDEACKAMMKLKEQFGQKICVIILQLEIYKDDGNSDPEEFSRGMKLLKLIRCVHLIKSNHKLIMHYVHHMQSLSIHHAIEALLTYITTRLVVGEEYDWADSAIVALVWMMTLSGPSSPPTIHDHTSCRYNQIQSAGRINMAPNAAQSVFVLLWKRAEDSFNQDAKQDAVEWCRAAQHGLFSSGVQVENACIVERKVIQCYLELSDLDAASKAWDAMSVAGKQHFISRYLYYCLTLRTGDDANVRSALSSLATAHDDRNRILFVAVTETLQHGTNTQAAQLLQRILDKYRENLPSEVDAYALLRFTARLLILALSETNDIHEELHLRLGGVFKFASTLSQNTSAGKVLPFPECRWFQKMAYNCAVQNLKTWPARCIIDLLQYSCELALPSEIQASLRLEQLKHQFDAMALQAVLYVGQARSSSTSWTIEDIPKTSYLSKSPPSQGDIKKLLYRNGFDRFLKMQLKMQELPRGEAGTAEDTMRKVISIAPLAFEALLFMTATDPAASHHDLSLPSLLDQIIELQPPRNTYSCMADMILSAACPCSVADAEGAAVAAVPLPTSRVTQLLIKLIEGISNQPDYDISQASRWIRCVVQVVVDRHGDEVRIPGTEEETGLTTVHAVVEQALSLARSVVPPCSSTSQHKRATVQAPPGRQAYPTEELEWLATTLFNLSIDLYVSTADAEGDDGNVDLEGKHEVARGQHDGDDDDDGEYFVDYKRPRFWARKAVEVADLLSGHDGQPNGDGGMLSRLLRERCQSIGWDV</sequence>
<dbReference type="AlphaFoldDB" id="A0AA38Y776"/>
<keyword evidence="1" id="KW-0469">Meiosis</keyword>
<comment type="caution">
    <text evidence="2">The sequence shown here is derived from an EMBL/GenBank/DDBJ whole genome shotgun (WGS) entry which is preliminary data.</text>
</comment>
<dbReference type="EMBL" id="JAPDRN010000024">
    <property type="protein sequence ID" value="KAJ9637603.1"/>
    <property type="molecule type" value="Genomic_DNA"/>
</dbReference>
<dbReference type="PANTHER" id="PTHR40375">
    <property type="entry name" value="SPORULATION-SPECIFIC PROTEIN 22"/>
    <property type="match status" value="1"/>
</dbReference>
<gene>
    <name evidence="2" type="ORF">H2204_004752</name>
</gene>